<dbReference type="AlphaFoldDB" id="A0A2P2NEV9"/>
<protein>
    <submittedName>
        <fullName evidence="1">Uncharacterized protein</fullName>
    </submittedName>
</protein>
<proteinExistence type="predicted"/>
<evidence type="ECO:0000313" key="1">
    <source>
        <dbReference type="EMBL" id="MBX41008.1"/>
    </source>
</evidence>
<dbReference type="EMBL" id="GGEC01060524">
    <property type="protein sequence ID" value="MBX41008.1"/>
    <property type="molecule type" value="Transcribed_RNA"/>
</dbReference>
<accession>A0A2P2NEV9</accession>
<sequence>MQNKNQMLTTIKSGIMKIPLHFPFFFKKILAMRM</sequence>
<organism evidence="1">
    <name type="scientific">Rhizophora mucronata</name>
    <name type="common">Asiatic mangrove</name>
    <dbReference type="NCBI Taxonomy" id="61149"/>
    <lineage>
        <taxon>Eukaryota</taxon>
        <taxon>Viridiplantae</taxon>
        <taxon>Streptophyta</taxon>
        <taxon>Embryophyta</taxon>
        <taxon>Tracheophyta</taxon>
        <taxon>Spermatophyta</taxon>
        <taxon>Magnoliopsida</taxon>
        <taxon>eudicotyledons</taxon>
        <taxon>Gunneridae</taxon>
        <taxon>Pentapetalae</taxon>
        <taxon>rosids</taxon>
        <taxon>fabids</taxon>
        <taxon>Malpighiales</taxon>
        <taxon>Rhizophoraceae</taxon>
        <taxon>Rhizophora</taxon>
    </lineage>
</organism>
<reference evidence="1" key="1">
    <citation type="submission" date="2018-02" db="EMBL/GenBank/DDBJ databases">
        <title>Rhizophora mucronata_Transcriptome.</title>
        <authorList>
            <person name="Meera S.P."/>
            <person name="Sreeshan A."/>
            <person name="Augustine A."/>
        </authorList>
    </citation>
    <scope>NUCLEOTIDE SEQUENCE</scope>
    <source>
        <tissue evidence="1">Leaf</tissue>
    </source>
</reference>
<name>A0A2P2NEV9_RHIMU</name>